<proteinExistence type="predicted"/>
<accession>A0ABU3Z715</accession>
<comment type="subcellular location">
    <subcellularLocation>
        <location evidence="1">Cell membrane</location>
        <topology evidence="1">Multi-pass membrane protein</topology>
    </subcellularLocation>
</comment>
<evidence type="ECO:0000256" key="4">
    <source>
        <dbReference type="ARBA" id="ARBA00022692"/>
    </source>
</evidence>
<name>A0ABU3Z715_9FIRM</name>
<keyword evidence="3" id="KW-1003">Cell membrane</keyword>
<evidence type="ECO:0000313" key="9">
    <source>
        <dbReference type="EMBL" id="MDV5087709.1"/>
    </source>
</evidence>
<dbReference type="CDD" id="cd16015">
    <property type="entry name" value="LTA_synthase"/>
    <property type="match status" value="1"/>
</dbReference>
<gene>
    <name evidence="9" type="ORF">RVY80_02465</name>
</gene>
<dbReference type="InterPro" id="IPR050448">
    <property type="entry name" value="OpgB/LTA_synthase_biosynth"/>
</dbReference>
<feature type="transmembrane region" description="Helical" evidence="7">
    <location>
        <begin position="93"/>
        <end position="114"/>
    </location>
</feature>
<dbReference type="InterPro" id="IPR000917">
    <property type="entry name" value="Sulfatase_N"/>
</dbReference>
<evidence type="ECO:0000256" key="7">
    <source>
        <dbReference type="SAM" id="Phobius"/>
    </source>
</evidence>
<dbReference type="Gene3D" id="3.40.720.10">
    <property type="entry name" value="Alkaline Phosphatase, subunit A"/>
    <property type="match status" value="1"/>
</dbReference>
<evidence type="ECO:0000256" key="6">
    <source>
        <dbReference type="ARBA" id="ARBA00023136"/>
    </source>
</evidence>
<comment type="pathway">
    <text evidence="2">Cell wall biogenesis; lipoteichoic acid biosynthesis.</text>
</comment>
<keyword evidence="10" id="KW-1185">Reference proteome</keyword>
<keyword evidence="4 7" id="KW-0812">Transmembrane</keyword>
<evidence type="ECO:0000313" key="10">
    <source>
        <dbReference type="Proteomes" id="UP001272515"/>
    </source>
</evidence>
<evidence type="ECO:0000256" key="3">
    <source>
        <dbReference type="ARBA" id="ARBA00022475"/>
    </source>
</evidence>
<feature type="transmembrane region" description="Helical" evidence="7">
    <location>
        <begin position="20"/>
        <end position="42"/>
    </location>
</feature>
<dbReference type="Proteomes" id="UP001272515">
    <property type="component" value="Unassembled WGS sequence"/>
</dbReference>
<dbReference type="EMBL" id="JAWJZB010000002">
    <property type="protein sequence ID" value="MDV5087709.1"/>
    <property type="molecule type" value="Genomic_DNA"/>
</dbReference>
<keyword evidence="6 7" id="KW-0472">Membrane</keyword>
<evidence type="ECO:0000256" key="1">
    <source>
        <dbReference type="ARBA" id="ARBA00004651"/>
    </source>
</evidence>
<feature type="domain" description="Sulfatase N-terminal" evidence="8">
    <location>
        <begin position="333"/>
        <end position="579"/>
    </location>
</feature>
<feature type="transmembrane region" description="Helical" evidence="7">
    <location>
        <begin position="62"/>
        <end position="81"/>
    </location>
</feature>
<feature type="transmembrane region" description="Helical" evidence="7">
    <location>
        <begin position="182"/>
        <end position="202"/>
    </location>
</feature>
<protein>
    <submittedName>
        <fullName evidence="9">Sulfatase-like hydrolase/transferase</fullName>
    </submittedName>
</protein>
<dbReference type="PANTHER" id="PTHR47371:SF3">
    <property type="entry name" value="PHOSPHOGLYCEROL TRANSFERASE I"/>
    <property type="match status" value="1"/>
</dbReference>
<keyword evidence="5 7" id="KW-1133">Transmembrane helix</keyword>
<dbReference type="SUPFAM" id="SSF53649">
    <property type="entry name" value="Alkaline phosphatase-like"/>
    <property type="match status" value="1"/>
</dbReference>
<reference evidence="9 10" key="1">
    <citation type="submission" date="2023-10" db="EMBL/GenBank/DDBJ databases">
        <title>Veillonella sp. nov., isolated from a pig farm feces dump.</title>
        <authorList>
            <person name="Chang Y.-H."/>
        </authorList>
    </citation>
    <scope>NUCLEOTIDE SEQUENCE [LARGE SCALE GENOMIC DNA]</scope>
    <source>
        <strain evidence="9 10">YH-vei2233</strain>
    </source>
</reference>
<evidence type="ECO:0000259" key="8">
    <source>
        <dbReference type="Pfam" id="PF00884"/>
    </source>
</evidence>
<comment type="caution">
    <text evidence="9">The sequence shown here is derived from an EMBL/GenBank/DDBJ whole genome shotgun (WGS) entry which is preliminary data.</text>
</comment>
<sequence length="643" mass="72102">MSRWKLFIKNAQQEAKGFVFFIVLLSVFRAVFIGIFNTQLASTMIPEILEAMWLGFRLSLKTAGSIALLGLVFATVPQMIYKKWKSGTIRFTIYSIATLVLTLLFFGRIPYYTIFNSGYNMMLINGKNDDINAIINTGINEYHAIPFLIGGLVTSGIIIYLLKRVLHTNTIEWEPSTKRQQWICGVGGFLAFAVLAIFVRYGGAFNYANSINWESAARTKSNLLNEAILDDPQALYRVQSIAKRMSKMAEIQLTPQELSEKLASIGANPNGKSFDESFTKTITEAKLNQQPNAVYVILGESYGLWPFLPEFDGIGNYVVAEGKKFANAPNAMHTKYALAQGTGTMPAINGLLTGMPDVGLYPNYEGISYKQPYGLGIGPVMKQLGYKTVFWYGGFSTWQNVKDFALSQGFDEFHDASEMNDDSGNAWGVPDKALFKAIESYMAAHKNEKILNVIMTTSNHPPYSLNLKQEGFDASKVVNHMPDTIENTEQRVNEIGHFWYADHVMGEFITAMEQQDQSSIFVITGDHSERFTFARDIGLEVVSTIPIIFYGQGITPMMMPNDQFGMSIQIIPTLAELVGRSGQTYEAMVPSLFKTEPFEFNHRLWMDSKGIYTEDASMPATFQTTMNTMRELAAWRMRHGNAK</sequence>
<dbReference type="RefSeq" id="WP_317329534.1">
    <property type="nucleotide sequence ID" value="NZ_JAWJZA010000015.1"/>
</dbReference>
<dbReference type="Pfam" id="PF00884">
    <property type="entry name" value="Sulfatase"/>
    <property type="match status" value="1"/>
</dbReference>
<organism evidence="9 10">
    <name type="scientific">Veillonella absiana</name>
    <dbReference type="NCBI Taxonomy" id="3079305"/>
    <lineage>
        <taxon>Bacteria</taxon>
        <taxon>Bacillati</taxon>
        <taxon>Bacillota</taxon>
        <taxon>Negativicutes</taxon>
        <taxon>Veillonellales</taxon>
        <taxon>Veillonellaceae</taxon>
        <taxon>Veillonella</taxon>
    </lineage>
</organism>
<evidence type="ECO:0000256" key="5">
    <source>
        <dbReference type="ARBA" id="ARBA00022989"/>
    </source>
</evidence>
<evidence type="ECO:0000256" key="2">
    <source>
        <dbReference type="ARBA" id="ARBA00004936"/>
    </source>
</evidence>
<dbReference type="InterPro" id="IPR017850">
    <property type="entry name" value="Alkaline_phosphatase_core_sf"/>
</dbReference>
<feature type="transmembrane region" description="Helical" evidence="7">
    <location>
        <begin position="144"/>
        <end position="162"/>
    </location>
</feature>
<dbReference type="PANTHER" id="PTHR47371">
    <property type="entry name" value="LIPOTEICHOIC ACID SYNTHASE"/>
    <property type="match status" value="1"/>
</dbReference>